<dbReference type="GO" id="GO:0007420">
    <property type="term" value="P:brain development"/>
    <property type="evidence" value="ECO:0007669"/>
    <property type="project" value="Ensembl"/>
</dbReference>
<dbReference type="InParanoid" id="W5MCN1"/>
<dbReference type="GO" id="GO:0008543">
    <property type="term" value="P:fibroblast growth factor receptor signaling pathway"/>
    <property type="evidence" value="ECO:0000318"/>
    <property type="project" value="GO_Central"/>
</dbReference>
<dbReference type="GO" id="GO:0008083">
    <property type="term" value="F:growth factor activity"/>
    <property type="evidence" value="ECO:0000318"/>
    <property type="project" value="GO_Central"/>
</dbReference>
<dbReference type="GO" id="GO:0005737">
    <property type="term" value="C:cytoplasm"/>
    <property type="evidence" value="ECO:0000318"/>
    <property type="project" value="GO_Central"/>
</dbReference>
<dbReference type="PIRSF" id="PIRSF037961">
    <property type="entry name" value="FGF-19_FGF-21"/>
    <property type="match status" value="1"/>
</dbReference>
<reference evidence="3" key="2">
    <citation type="submission" date="2025-08" db="UniProtKB">
        <authorList>
            <consortium name="Ensembl"/>
        </authorList>
    </citation>
    <scope>IDENTIFICATION</scope>
</reference>
<dbReference type="Bgee" id="ENSLOCG00000005100">
    <property type="expression patterns" value="Expressed in embryo and 4 other cell types or tissues"/>
</dbReference>
<dbReference type="GO" id="GO:0005104">
    <property type="term" value="F:fibroblast growth factor receptor binding"/>
    <property type="evidence" value="ECO:0000318"/>
    <property type="project" value="GO_Central"/>
</dbReference>
<keyword evidence="4" id="KW-1185">Reference proteome</keyword>
<name>W5MCN1_LEPOC</name>
<dbReference type="GeneTree" id="ENSGT00940000160601"/>
<dbReference type="HOGENOM" id="CLU_094251_1_0_1"/>
<dbReference type="GO" id="GO:0002088">
    <property type="term" value="P:lens development in camera-type eye"/>
    <property type="evidence" value="ECO:0007669"/>
    <property type="project" value="Ensembl"/>
</dbReference>
<dbReference type="OMA" id="GPHVYYG"/>
<dbReference type="STRING" id="7918.ENSLOCP00000006140"/>
<dbReference type="GO" id="GO:0050769">
    <property type="term" value="P:positive regulation of neurogenesis"/>
    <property type="evidence" value="ECO:0007669"/>
    <property type="project" value="Ensembl"/>
</dbReference>
<evidence type="ECO:0000256" key="1">
    <source>
        <dbReference type="ARBA" id="ARBA00007936"/>
    </source>
</evidence>
<accession>W5MCN1</accession>
<evidence type="ECO:0000313" key="3">
    <source>
        <dbReference type="Ensembl" id="ENSLOCP00000006140.1"/>
    </source>
</evidence>
<dbReference type="InterPro" id="IPR008996">
    <property type="entry name" value="IL1/FGF"/>
</dbReference>
<dbReference type="GO" id="GO:0043410">
    <property type="term" value="P:positive regulation of MAPK cascade"/>
    <property type="evidence" value="ECO:0000318"/>
    <property type="project" value="GO_Central"/>
</dbReference>
<dbReference type="eggNOG" id="KOG3885">
    <property type="taxonomic scope" value="Eukaryota"/>
</dbReference>
<dbReference type="GO" id="GO:0005615">
    <property type="term" value="C:extracellular space"/>
    <property type="evidence" value="ECO:0000318"/>
    <property type="project" value="GO_Central"/>
</dbReference>
<dbReference type="PRINTS" id="PR00263">
    <property type="entry name" value="HBGFFGF"/>
</dbReference>
<dbReference type="AlphaFoldDB" id="W5MCN1"/>
<dbReference type="Ensembl" id="ENSLOCT00000006148.1">
    <property type="protein sequence ID" value="ENSLOCP00000006140.1"/>
    <property type="gene ID" value="ENSLOCG00000005100.1"/>
</dbReference>
<dbReference type="GO" id="GO:0031290">
    <property type="term" value="P:retinal ganglion cell axon guidance"/>
    <property type="evidence" value="ECO:0007669"/>
    <property type="project" value="Ensembl"/>
</dbReference>
<dbReference type="Proteomes" id="UP000018468">
    <property type="component" value="Linkage group LG27"/>
</dbReference>
<feature type="chain" id="PRO_5005150854" description="Fibroblast growth factor" evidence="2">
    <location>
        <begin position="26"/>
        <end position="221"/>
    </location>
</feature>
<dbReference type="Pfam" id="PF00167">
    <property type="entry name" value="FGF"/>
    <property type="match status" value="1"/>
</dbReference>
<dbReference type="GO" id="GO:0060041">
    <property type="term" value="P:retina development in camera-type eye"/>
    <property type="evidence" value="ECO:0007669"/>
    <property type="project" value="Ensembl"/>
</dbReference>
<dbReference type="PRINTS" id="PR00262">
    <property type="entry name" value="IL1HBGF"/>
</dbReference>
<reference evidence="4" key="1">
    <citation type="submission" date="2011-12" db="EMBL/GenBank/DDBJ databases">
        <title>The Draft Genome of Lepisosteus oculatus.</title>
        <authorList>
            <consortium name="The Broad Institute Genome Assembly &amp; Analysis Group"/>
            <consortium name="Computational R&amp;D Group"/>
            <consortium name="and Sequencing Platform"/>
            <person name="Di Palma F."/>
            <person name="Alfoldi J."/>
            <person name="Johnson J."/>
            <person name="Berlin A."/>
            <person name="Gnerre S."/>
            <person name="Jaffe D."/>
            <person name="MacCallum I."/>
            <person name="Young S."/>
            <person name="Walker B.J."/>
            <person name="Lander E.S."/>
            <person name="Lindblad-Toh K."/>
        </authorList>
    </citation>
    <scope>NUCLEOTIDE SEQUENCE [LARGE SCALE GENOMIC DNA]</scope>
</reference>
<protein>
    <recommendedName>
        <fullName evidence="2">Fibroblast growth factor</fullName>
        <shortName evidence="2">FGF</shortName>
    </recommendedName>
</protein>
<sequence>TFSMLHSVCIAVSLTNLLFFVIGHGLPLPDSGPHYINGWGDPVRLRHLYTASRYGPLSYHLQINEDGRVDGTISQNSKSLVEIRAVDTGFVVIKGVTSSRYLCMEDSGKLYGSKHTYLKEDCSFIERVLPDGYNIYISEKHKTVVSLSSAKQRLQAEDGGFPPLSQFLPMVSTIPTEPVGIDMEGFGESTGLEQGLTETDSMNPFGSASTVYMQSPSFHKR</sequence>
<proteinExistence type="inferred from homology"/>
<reference evidence="3" key="3">
    <citation type="submission" date="2025-09" db="UniProtKB">
        <authorList>
            <consortium name="Ensembl"/>
        </authorList>
    </citation>
    <scope>IDENTIFICATION</scope>
</reference>
<dbReference type="InterPro" id="IPR002209">
    <property type="entry name" value="Fibroblast_GF_fam"/>
</dbReference>
<dbReference type="Gene3D" id="2.80.10.50">
    <property type="match status" value="1"/>
</dbReference>
<dbReference type="GO" id="GO:0048709">
    <property type="term" value="P:oligodendrocyte differentiation"/>
    <property type="evidence" value="ECO:0007669"/>
    <property type="project" value="Ensembl"/>
</dbReference>
<dbReference type="InterPro" id="IPR035444">
    <property type="entry name" value="FGF15/19/21"/>
</dbReference>
<evidence type="ECO:0000313" key="4">
    <source>
        <dbReference type="Proteomes" id="UP000018468"/>
    </source>
</evidence>
<dbReference type="GO" id="GO:0022008">
    <property type="term" value="P:neurogenesis"/>
    <property type="evidence" value="ECO:0000318"/>
    <property type="project" value="GO_Central"/>
</dbReference>
<dbReference type="SUPFAM" id="SSF50353">
    <property type="entry name" value="Cytokine"/>
    <property type="match status" value="1"/>
</dbReference>
<dbReference type="GO" id="GO:0008284">
    <property type="term" value="P:positive regulation of cell population proliferation"/>
    <property type="evidence" value="ECO:0000318"/>
    <property type="project" value="GO_Central"/>
</dbReference>
<dbReference type="SMART" id="SM00442">
    <property type="entry name" value="FGF"/>
    <property type="match status" value="1"/>
</dbReference>
<dbReference type="PANTHER" id="PTHR11486">
    <property type="entry name" value="FIBROBLAST GROWTH FACTOR"/>
    <property type="match status" value="1"/>
</dbReference>
<dbReference type="GO" id="GO:0048665">
    <property type="term" value="P:neuron fate specification"/>
    <property type="evidence" value="ECO:0007669"/>
    <property type="project" value="Ensembl"/>
</dbReference>
<evidence type="ECO:0000256" key="2">
    <source>
        <dbReference type="RuleBase" id="RU049442"/>
    </source>
</evidence>
<dbReference type="GO" id="GO:0030334">
    <property type="term" value="P:regulation of cell migration"/>
    <property type="evidence" value="ECO:0000318"/>
    <property type="project" value="GO_Central"/>
</dbReference>
<dbReference type="EMBL" id="AHAT01035528">
    <property type="status" value="NOT_ANNOTATED_CDS"/>
    <property type="molecule type" value="Genomic_DNA"/>
</dbReference>
<organism evidence="3 4">
    <name type="scientific">Lepisosteus oculatus</name>
    <name type="common">Spotted gar</name>
    <dbReference type="NCBI Taxonomy" id="7918"/>
    <lineage>
        <taxon>Eukaryota</taxon>
        <taxon>Metazoa</taxon>
        <taxon>Chordata</taxon>
        <taxon>Craniata</taxon>
        <taxon>Vertebrata</taxon>
        <taxon>Euteleostomi</taxon>
        <taxon>Actinopterygii</taxon>
        <taxon>Neopterygii</taxon>
        <taxon>Holostei</taxon>
        <taxon>Semionotiformes</taxon>
        <taxon>Lepisosteidae</taxon>
        <taxon>Lepisosteus</taxon>
    </lineage>
</organism>
<feature type="signal peptide" evidence="2">
    <location>
        <begin position="1"/>
        <end position="25"/>
    </location>
</feature>
<keyword evidence="2" id="KW-0732">Signal</keyword>
<comment type="similarity">
    <text evidence="1 2">Belongs to the heparin-binding growth factors family.</text>
</comment>
<dbReference type="FunCoup" id="W5MCN1">
    <property type="interactions" value="1046"/>
</dbReference>